<evidence type="ECO:0000256" key="3">
    <source>
        <dbReference type="ARBA" id="ARBA00035313"/>
    </source>
</evidence>
<name>B3QZR9_PHYMT</name>
<dbReference type="HOGENOM" id="CLU_148518_2_0_14"/>
<evidence type="ECO:0000256" key="4">
    <source>
        <dbReference type="ARBA" id="ARBA00064542"/>
    </source>
</evidence>
<dbReference type="EMBL" id="CU469464">
    <property type="protein sequence ID" value="CAP18456.1"/>
    <property type="molecule type" value="Genomic_DNA"/>
</dbReference>
<dbReference type="Pfam" id="PF00312">
    <property type="entry name" value="Ribosomal_S15"/>
    <property type="match status" value="1"/>
</dbReference>
<dbReference type="FunFam" id="1.10.287.10:FF:000002">
    <property type="entry name" value="30S ribosomal protein S15"/>
    <property type="match status" value="1"/>
</dbReference>
<evidence type="ECO:0000256" key="5">
    <source>
        <dbReference type="RuleBase" id="RU003919"/>
    </source>
</evidence>
<dbReference type="GO" id="GO:0006412">
    <property type="term" value="P:translation"/>
    <property type="evidence" value="ECO:0007669"/>
    <property type="project" value="InterPro"/>
</dbReference>
<dbReference type="STRING" id="37692.ATP_00269"/>
<dbReference type="PANTHER" id="PTHR23321">
    <property type="entry name" value="RIBOSOMAL PROTEIN S15, BACTERIAL AND ORGANELLAR"/>
    <property type="match status" value="1"/>
</dbReference>
<dbReference type="eggNOG" id="COG0184">
    <property type="taxonomic scope" value="Bacteria"/>
</dbReference>
<proteinExistence type="inferred from homology"/>
<dbReference type="PANTHER" id="PTHR23321:SF26">
    <property type="entry name" value="SMALL RIBOSOMAL SUBUNIT PROTEIN US15M"/>
    <property type="match status" value="1"/>
</dbReference>
<evidence type="ECO:0000256" key="1">
    <source>
        <dbReference type="ARBA" id="ARBA00022980"/>
    </source>
</evidence>
<dbReference type="InterPro" id="IPR000589">
    <property type="entry name" value="Ribosomal_uS15"/>
</dbReference>
<dbReference type="CDD" id="cd00353">
    <property type="entry name" value="Ribosomal_S15p_S13e"/>
    <property type="match status" value="1"/>
</dbReference>
<dbReference type="NCBIfam" id="TIGR00952">
    <property type="entry name" value="S15_bact"/>
    <property type="match status" value="1"/>
</dbReference>
<dbReference type="InterPro" id="IPR009068">
    <property type="entry name" value="uS15_NS1_RNA-bd_sf"/>
</dbReference>
<keyword evidence="1 5" id="KW-0689">Ribosomal protein</keyword>
<keyword evidence="7" id="KW-1185">Reference proteome</keyword>
<evidence type="ECO:0000313" key="6">
    <source>
        <dbReference type="EMBL" id="CAP18456.1"/>
    </source>
</evidence>
<protein>
    <recommendedName>
        <fullName evidence="3">30S ribosomal protein S15</fullName>
    </recommendedName>
</protein>
<dbReference type="Gene3D" id="1.10.287.10">
    <property type="entry name" value="S15/NS1, RNA-binding"/>
    <property type="match status" value="1"/>
</dbReference>
<dbReference type="InterPro" id="IPR005290">
    <property type="entry name" value="Ribosomal_uS15_bac-type"/>
</dbReference>
<dbReference type="Proteomes" id="UP000002020">
    <property type="component" value="Chromosome"/>
</dbReference>
<dbReference type="AlphaFoldDB" id="B3QZR9"/>
<reference evidence="6 7" key="1">
    <citation type="journal article" date="2008" name="BMC Genomics">
        <title>The linear chromosome of the plant-pathogenic mycoplasma 'Candidatus Phytoplasma mali'.</title>
        <authorList>
            <person name="Kube M."/>
            <person name="Schneider B."/>
            <person name="Kuhl H."/>
            <person name="Dandekar T."/>
            <person name="Heitmann K."/>
            <person name="Migdoll A.M."/>
            <person name="Reinhardt R."/>
            <person name="Seemueller E."/>
        </authorList>
    </citation>
    <scope>NUCLEOTIDE SEQUENCE [LARGE SCALE GENOMIC DNA]</scope>
    <source>
        <strain evidence="6 7">AT</strain>
    </source>
</reference>
<comment type="similarity">
    <text evidence="5">Belongs to the universal ribosomal protein uS15 family.</text>
</comment>
<dbReference type="SMART" id="SM01387">
    <property type="entry name" value="Ribosomal_S15"/>
    <property type="match status" value="1"/>
</dbReference>
<accession>B3QZR9</accession>
<sequence>MALSKEQKKIIIEKHQRFKGDTGSTEVQIALLDEDIKNSNHLKEHPHDYHSKRGLFIKSRKKQKLLKYLKS</sequence>
<comment type="subunit">
    <text evidence="4">Part of the 30S ribosomal subunit. Forms a bridge to the 50S subunit in the 70S ribosome, contacting the 23S rRNA.</text>
</comment>
<gene>
    <name evidence="6" type="primary">rpsO</name>
    <name evidence="6" type="ordered locus">ATP_00269</name>
</gene>
<organism evidence="7">
    <name type="scientific">Phytoplasma mali (strain AT)</name>
    <dbReference type="NCBI Taxonomy" id="482235"/>
    <lineage>
        <taxon>Bacteria</taxon>
        <taxon>Bacillati</taxon>
        <taxon>Mycoplasmatota</taxon>
        <taxon>Mollicutes</taxon>
        <taxon>Acholeplasmatales</taxon>
        <taxon>Acholeplasmataceae</taxon>
        <taxon>Candidatus Phytoplasma</taxon>
        <taxon>16SrX (Apple proliferation group)</taxon>
    </lineage>
</organism>
<dbReference type="GO" id="GO:0003735">
    <property type="term" value="F:structural constituent of ribosome"/>
    <property type="evidence" value="ECO:0007669"/>
    <property type="project" value="InterPro"/>
</dbReference>
<dbReference type="SUPFAM" id="SSF47060">
    <property type="entry name" value="S15/NS1 RNA-binding domain"/>
    <property type="match status" value="1"/>
</dbReference>
<dbReference type="KEGG" id="pml:ATP_00269"/>
<keyword evidence="2 5" id="KW-0687">Ribonucleoprotein</keyword>
<evidence type="ECO:0000256" key="2">
    <source>
        <dbReference type="ARBA" id="ARBA00023274"/>
    </source>
</evidence>
<dbReference type="GO" id="GO:0022627">
    <property type="term" value="C:cytosolic small ribosomal subunit"/>
    <property type="evidence" value="ECO:0007669"/>
    <property type="project" value="TreeGrafter"/>
</dbReference>
<evidence type="ECO:0000313" key="7">
    <source>
        <dbReference type="Proteomes" id="UP000002020"/>
    </source>
</evidence>